<dbReference type="EMBL" id="MUGY01000007">
    <property type="protein sequence ID" value="OXA95415.1"/>
    <property type="molecule type" value="Genomic_DNA"/>
</dbReference>
<evidence type="ECO:0000313" key="2">
    <source>
        <dbReference type="EMBL" id="KFF09757.1"/>
    </source>
</evidence>
<proteinExistence type="predicted"/>
<dbReference type="RefSeq" id="WP_035627557.1">
    <property type="nucleotide sequence ID" value="NZ_JBEWQG010000006.1"/>
</dbReference>
<dbReference type="InterPro" id="IPR007048">
    <property type="entry name" value="IraD/Gp25-like"/>
</dbReference>
<reference evidence="2 4" key="1">
    <citation type="submission" date="2014-07" db="EMBL/GenBank/DDBJ databases">
        <title>Genome of Flavobacterium hydatis DSM 2063.</title>
        <authorList>
            <person name="Pipes S.E."/>
            <person name="Stropko S.J."/>
            <person name="Newman J.D."/>
        </authorList>
    </citation>
    <scope>NUCLEOTIDE SEQUENCE [LARGE SCALE GENOMIC DNA]</scope>
    <source>
        <strain evidence="2 4">DSM 2063</strain>
    </source>
</reference>
<dbReference type="Gene3D" id="3.10.450.40">
    <property type="match status" value="1"/>
</dbReference>
<dbReference type="SUPFAM" id="SSF160719">
    <property type="entry name" value="gpW/gp25-like"/>
    <property type="match status" value="1"/>
</dbReference>
<sequence length="143" mass="16546">MKGAFYKLPIDFNAIIQKKELEKTSIEHSIAQQVILLATTTFGECKFDETFGSKIWEIDFDLLMNENTLKEIISKTMKQSLLLHEGRIKVNELKVELSEAKYVVDDVSRAKKRVDIIIEATIKSTNRDFDFRGYFFVGPLSYK</sequence>
<protein>
    <submittedName>
        <fullName evidence="3">Lysozyme</fullName>
    </submittedName>
</protein>
<gene>
    <name evidence="3" type="ORF">B0A62_08890</name>
    <name evidence="2" type="ORF">IW20_22465</name>
</gene>
<dbReference type="Proteomes" id="UP000028712">
    <property type="component" value="Unassembled WGS sequence"/>
</dbReference>
<feature type="domain" description="IraD/Gp25-like" evidence="1">
    <location>
        <begin position="25"/>
        <end position="126"/>
    </location>
</feature>
<evidence type="ECO:0000313" key="4">
    <source>
        <dbReference type="Proteomes" id="UP000028712"/>
    </source>
</evidence>
<organism evidence="2 4">
    <name type="scientific">Flavobacterium hydatis</name>
    <name type="common">Cytophaga aquatilis</name>
    <dbReference type="NCBI Taxonomy" id="991"/>
    <lineage>
        <taxon>Bacteria</taxon>
        <taxon>Pseudomonadati</taxon>
        <taxon>Bacteroidota</taxon>
        <taxon>Flavobacteriia</taxon>
        <taxon>Flavobacteriales</taxon>
        <taxon>Flavobacteriaceae</taxon>
        <taxon>Flavobacterium</taxon>
    </lineage>
</organism>
<dbReference type="STRING" id="991.IW20_22465"/>
<comment type="caution">
    <text evidence="2">The sequence shown here is derived from an EMBL/GenBank/DDBJ whole genome shotgun (WGS) entry which is preliminary data.</text>
</comment>
<dbReference type="EMBL" id="JPRM01000046">
    <property type="protein sequence ID" value="KFF09757.1"/>
    <property type="molecule type" value="Genomic_DNA"/>
</dbReference>
<accession>A0A085ZZ93</accession>
<dbReference type="OrthoDB" id="1161413at2"/>
<dbReference type="eggNOG" id="COG3628">
    <property type="taxonomic scope" value="Bacteria"/>
</dbReference>
<reference evidence="3 5" key="2">
    <citation type="submission" date="2016-11" db="EMBL/GenBank/DDBJ databases">
        <title>Whole genomes of Flavobacteriaceae.</title>
        <authorList>
            <person name="Stine C."/>
            <person name="Li C."/>
            <person name="Tadesse D."/>
        </authorList>
    </citation>
    <scope>NUCLEOTIDE SEQUENCE [LARGE SCALE GENOMIC DNA]</scope>
    <source>
        <strain evidence="3 5">ATCC 29551</strain>
    </source>
</reference>
<evidence type="ECO:0000313" key="5">
    <source>
        <dbReference type="Proteomes" id="UP000198424"/>
    </source>
</evidence>
<keyword evidence="5" id="KW-1185">Reference proteome</keyword>
<dbReference type="Pfam" id="PF04965">
    <property type="entry name" value="GPW_gp25"/>
    <property type="match status" value="1"/>
</dbReference>
<evidence type="ECO:0000259" key="1">
    <source>
        <dbReference type="Pfam" id="PF04965"/>
    </source>
</evidence>
<evidence type="ECO:0000313" key="3">
    <source>
        <dbReference type="EMBL" id="OXA95415.1"/>
    </source>
</evidence>
<dbReference type="AlphaFoldDB" id="A0A085ZZ93"/>
<dbReference type="Proteomes" id="UP000198424">
    <property type="component" value="Unassembled WGS sequence"/>
</dbReference>
<name>A0A085ZZ93_FLAHY</name>